<reference evidence="2" key="1">
    <citation type="submission" date="2017-01" db="EMBL/GenBank/DDBJ databases">
        <authorList>
            <person name="Varghese N."/>
            <person name="Submissions S."/>
        </authorList>
    </citation>
    <scope>NUCLEOTIDE SEQUENCE [LARGE SCALE GENOMIC DNA]</scope>
    <source>
        <strain evidence="2">ATCC 12950</strain>
    </source>
</reference>
<accession>A0A1N7AIK3</accession>
<dbReference type="AlphaFoldDB" id="A0A1N7AIK3"/>
<protein>
    <submittedName>
        <fullName evidence="1">Uncharacterized protein</fullName>
    </submittedName>
</protein>
<evidence type="ECO:0000313" key="1">
    <source>
        <dbReference type="EMBL" id="SIR38970.1"/>
    </source>
</evidence>
<dbReference type="EMBL" id="FTNI01000008">
    <property type="protein sequence ID" value="SIR38970.1"/>
    <property type="molecule type" value="Genomic_DNA"/>
</dbReference>
<proteinExistence type="predicted"/>
<dbReference type="Proteomes" id="UP000186096">
    <property type="component" value="Unassembled WGS sequence"/>
</dbReference>
<gene>
    <name evidence="1" type="ORF">SAMN05421833_108216</name>
</gene>
<sequence length="75" mass="8600">MALEWRPYNSHGTRSKVREIVTRGAVEYELCLEGGSYVIRRTDRHRSAVKVHETARGLYRHTMDVWALIVSGAEA</sequence>
<organism evidence="1 2">
    <name type="scientific">Microbispora rosea</name>
    <dbReference type="NCBI Taxonomy" id="58117"/>
    <lineage>
        <taxon>Bacteria</taxon>
        <taxon>Bacillati</taxon>
        <taxon>Actinomycetota</taxon>
        <taxon>Actinomycetes</taxon>
        <taxon>Streptosporangiales</taxon>
        <taxon>Streptosporangiaceae</taxon>
        <taxon>Microbispora</taxon>
    </lineage>
</organism>
<name>A0A1N7AIK3_9ACTN</name>
<evidence type="ECO:0000313" key="2">
    <source>
        <dbReference type="Proteomes" id="UP000186096"/>
    </source>
</evidence>
<keyword evidence="2" id="KW-1185">Reference proteome</keyword>